<accession>A0ABT1P6I9</accession>
<proteinExistence type="predicted"/>
<dbReference type="PANTHER" id="PTHR10094:SF25">
    <property type="entry name" value="SCP2 STEROL-BINDING DOMAIN-CONTAINING PROTEIN 1"/>
    <property type="match status" value="1"/>
</dbReference>
<reference evidence="2" key="1">
    <citation type="thesis" date="2020" institute="Technische Universitat Dresden" country="Dresden, Germany">
        <title>The Agarolytic System of Microbulbifer elongatus PORT2, Isolated from Batu Karas, Pangandaran West Java Indonesia.</title>
        <authorList>
            <person name="Anggraeni S.R."/>
        </authorList>
    </citation>
    <scope>NUCLEOTIDE SEQUENCE</scope>
    <source>
        <strain evidence="2">PORT2</strain>
    </source>
</reference>
<dbReference type="RefSeq" id="WP_255875631.1">
    <property type="nucleotide sequence ID" value="NZ_JACASI010000037.1"/>
</dbReference>
<sequence length="109" mass="12449">MSQRLNSIDEVIHSMDERFQPDASKGVDAKYQWIVNGDNGKEFCIHVNNGAFSVLEGRKENPDVTFETDEHSYLRLVNNELKGMTAILTRKLLVKGNIYLASKMDNIFK</sequence>
<dbReference type="InterPro" id="IPR003033">
    <property type="entry name" value="SCP2_sterol-bd_dom"/>
</dbReference>
<evidence type="ECO:0000259" key="1">
    <source>
        <dbReference type="Pfam" id="PF02036"/>
    </source>
</evidence>
<name>A0ABT1P6I9_9GAMM</name>
<feature type="domain" description="SCP2" evidence="1">
    <location>
        <begin position="20"/>
        <end position="109"/>
    </location>
</feature>
<dbReference type="EMBL" id="JACASI010000037">
    <property type="protein sequence ID" value="MCQ3830716.1"/>
    <property type="molecule type" value="Genomic_DNA"/>
</dbReference>
<dbReference type="InterPro" id="IPR036527">
    <property type="entry name" value="SCP2_sterol-bd_dom_sf"/>
</dbReference>
<keyword evidence="3" id="KW-1185">Reference proteome</keyword>
<organism evidence="2 3">
    <name type="scientific">Microbulbifer elongatus</name>
    <dbReference type="NCBI Taxonomy" id="86173"/>
    <lineage>
        <taxon>Bacteria</taxon>
        <taxon>Pseudomonadati</taxon>
        <taxon>Pseudomonadota</taxon>
        <taxon>Gammaproteobacteria</taxon>
        <taxon>Cellvibrionales</taxon>
        <taxon>Microbulbiferaceae</taxon>
        <taxon>Microbulbifer</taxon>
    </lineage>
</organism>
<dbReference type="SUPFAM" id="SSF55718">
    <property type="entry name" value="SCP-like"/>
    <property type="match status" value="1"/>
</dbReference>
<evidence type="ECO:0000313" key="3">
    <source>
        <dbReference type="Proteomes" id="UP001205566"/>
    </source>
</evidence>
<dbReference type="Gene3D" id="3.30.1050.10">
    <property type="entry name" value="SCP2 sterol-binding domain"/>
    <property type="match status" value="1"/>
</dbReference>
<dbReference type="Pfam" id="PF02036">
    <property type="entry name" value="SCP2"/>
    <property type="match status" value="1"/>
</dbReference>
<gene>
    <name evidence="2" type="ORF">HXX02_14850</name>
</gene>
<comment type="caution">
    <text evidence="2">The sequence shown here is derived from an EMBL/GenBank/DDBJ whole genome shotgun (WGS) entry which is preliminary data.</text>
</comment>
<dbReference type="PANTHER" id="PTHR10094">
    <property type="entry name" value="STEROL CARRIER PROTEIN 2 SCP-2 FAMILY PROTEIN"/>
    <property type="match status" value="1"/>
</dbReference>
<protein>
    <submittedName>
        <fullName evidence="2">SCP2 sterol-binding domain-containing protein</fullName>
    </submittedName>
</protein>
<dbReference type="Proteomes" id="UP001205566">
    <property type="component" value="Unassembled WGS sequence"/>
</dbReference>
<evidence type="ECO:0000313" key="2">
    <source>
        <dbReference type="EMBL" id="MCQ3830716.1"/>
    </source>
</evidence>